<accession>A0A7T8BC85</accession>
<dbReference type="PANTHER" id="PTHR45138">
    <property type="entry name" value="REGULATORY COMPONENTS OF SENSORY TRANSDUCTION SYSTEM"/>
    <property type="match status" value="1"/>
</dbReference>
<dbReference type="InterPro" id="IPR000160">
    <property type="entry name" value="GGDEF_dom"/>
</dbReference>
<sequence length="344" mass="38679">MNENDLTLYIILGSALLFAFLVHVGLLVFSIFMGIPALIIHNSISIVSYGVAFYLLREKHPTVAGIILSAEVLTYGLASVFWFGIENYILFYFLMVLVMQIIIPYAKPYIRASIGAGIGLILAALLIVCPHVDPVFSLGRFAVPLMYFNIVVGFAGISVELLIGNFIKKIMENLQQKQIETLESHAYTDSLTGLFNRHYSEQFFKQLREKAHESGPYCVAMLDIDDFKKINDTHGHGVGDKVLIDLSAIIQRELRKTDTIIRWGGEEFLIILNDVDLKTARSILDKLRLSIADHVLKVYPLQIKFTVTMGVTKLDLHNIDASIVRCDKYLYKGKKSGKNKVVFS</sequence>
<dbReference type="NCBIfam" id="TIGR00254">
    <property type="entry name" value="GGDEF"/>
    <property type="match status" value="1"/>
</dbReference>
<feature type="transmembrane region" description="Helical" evidence="3">
    <location>
        <begin position="7"/>
        <end position="32"/>
    </location>
</feature>
<dbReference type="InterPro" id="IPR050469">
    <property type="entry name" value="Diguanylate_Cyclase"/>
</dbReference>
<proteinExistence type="predicted"/>
<dbReference type="EMBL" id="CP067089">
    <property type="protein sequence ID" value="QQO11166.1"/>
    <property type="molecule type" value="Genomic_DNA"/>
</dbReference>
<dbReference type="KEGG" id="bhc:JFL75_09715"/>
<reference evidence="5" key="1">
    <citation type="submission" date="2021-01" db="EMBL/GenBank/DDBJ databases">
        <title>Description of Breznakiella homolactica.</title>
        <authorList>
            <person name="Song Y."/>
            <person name="Brune A."/>
        </authorList>
    </citation>
    <scope>NUCLEOTIDE SEQUENCE</scope>
    <source>
        <strain evidence="5">RmG30</strain>
    </source>
</reference>
<evidence type="ECO:0000259" key="4">
    <source>
        <dbReference type="PROSITE" id="PS50887"/>
    </source>
</evidence>
<keyword evidence="3" id="KW-0472">Membrane</keyword>
<dbReference type="PROSITE" id="PS50887">
    <property type="entry name" value="GGDEF"/>
    <property type="match status" value="1"/>
</dbReference>
<keyword evidence="3" id="KW-1133">Transmembrane helix</keyword>
<dbReference type="Pfam" id="PF00990">
    <property type="entry name" value="GGDEF"/>
    <property type="match status" value="1"/>
</dbReference>
<evidence type="ECO:0000313" key="5">
    <source>
        <dbReference type="EMBL" id="QQO11166.1"/>
    </source>
</evidence>
<protein>
    <recommendedName>
        <fullName evidence="1">diguanylate cyclase</fullName>
        <ecNumber evidence="1">2.7.7.65</ecNumber>
    </recommendedName>
</protein>
<dbReference type="AlphaFoldDB" id="A0A7T8BC85"/>
<evidence type="ECO:0000256" key="1">
    <source>
        <dbReference type="ARBA" id="ARBA00012528"/>
    </source>
</evidence>
<dbReference type="SMART" id="SM00267">
    <property type="entry name" value="GGDEF"/>
    <property type="match status" value="1"/>
</dbReference>
<gene>
    <name evidence="5" type="ORF">JFL75_09715</name>
</gene>
<keyword evidence="6" id="KW-1185">Reference proteome</keyword>
<dbReference type="SUPFAM" id="SSF55073">
    <property type="entry name" value="Nucleotide cyclase"/>
    <property type="match status" value="1"/>
</dbReference>
<dbReference type="InterPro" id="IPR043128">
    <property type="entry name" value="Rev_trsase/Diguanyl_cyclase"/>
</dbReference>
<dbReference type="InterPro" id="IPR029787">
    <property type="entry name" value="Nucleotide_cyclase"/>
</dbReference>
<dbReference type="EC" id="2.7.7.65" evidence="1"/>
<dbReference type="RefSeq" id="WP_215628475.1">
    <property type="nucleotide sequence ID" value="NZ_CP067089.2"/>
</dbReference>
<name>A0A7T8BC85_9SPIR</name>
<evidence type="ECO:0000313" key="6">
    <source>
        <dbReference type="Proteomes" id="UP000595917"/>
    </source>
</evidence>
<evidence type="ECO:0000256" key="3">
    <source>
        <dbReference type="SAM" id="Phobius"/>
    </source>
</evidence>
<feature type="transmembrane region" description="Helical" evidence="3">
    <location>
        <begin position="38"/>
        <end position="56"/>
    </location>
</feature>
<comment type="catalytic activity">
    <reaction evidence="2">
        <text>2 GTP = 3',3'-c-di-GMP + 2 diphosphate</text>
        <dbReference type="Rhea" id="RHEA:24898"/>
        <dbReference type="ChEBI" id="CHEBI:33019"/>
        <dbReference type="ChEBI" id="CHEBI:37565"/>
        <dbReference type="ChEBI" id="CHEBI:58805"/>
        <dbReference type="EC" id="2.7.7.65"/>
    </reaction>
</comment>
<dbReference type="Proteomes" id="UP000595917">
    <property type="component" value="Chromosome"/>
</dbReference>
<feature type="transmembrane region" description="Helical" evidence="3">
    <location>
        <begin position="89"/>
        <end position="106"/>
    </location>
</feature>
<evidence type="ECO:0000256" key="2">
    <source>
        <dbReference type="ARBA" id="ARBA00034247"/>
    </source>
</evidence>
<organism evidence="5 6">
    <name type="scientific">Breznakiella homolactica</name>
    <dbReference type="NCBI Taxonomy" id="2798577"/>
    <lineage>
        <taxon>Bacteria</taxon>
        <taxon>Pseudomonadati</taxon>
        <taxon>Spirochaetota</taxon>
        <taxon>Spirochaetia</taxon>
        <taxon>Spirochaetales</taxon>
        <taxon>Breznakiellaceae</taxon>
        <taxon>Breznakiella</taxon>
    </lineage>
</organism>
<dbReference type="GO" id="GO:0052621">
    <property type="term" value="F:diguanylate cyclase activity"/>
    <property type="evidence" value="ECO:0007669"/>
    <property type="project" value="UniProtKB-EC"/>
</dbReference>
<keyword evidence="3" id="KW-0812">Transmembrane</keyword>
<dbReference type="PANTHER" id="PTHR45138:SF9">
    <property type="entry name" value="DIGUANYLATE CYCLASE DGCM-RELATED"/>
    <property type="match status" value="1"/>
</dbReference>
<feature type="transmembrane region" description="Helical" evidence="3">
    <location>
        <begin position="113"/>
        <end position="133"/>
    </location>
</feature>
<dbReference type="FunFam" id="3.30.70.270:FF:000001">
    <property type="entry name" value="Diguanylate cyclase domain protein"/>
    <property type="match status" value="1"/>
</dbReference>
<feature type="transmembrane region" description="Helical" evidence="3">
    <location>
        <begin position="63"/>
        <end position="83"/>
    </location>
</feature>
<feature type="transmembrane region" description="Helical" evidence="3">
    <location>
        <begin position="145"/>
        <end position="167"/>
    </location>
</feature>
<dbReference type="CDD" id="cd01949">
    <property type="entry name" value="GGDEF"/>
    <property type="match status" value="1"/>
</dbReference>
<feature type="domain" description="GGDEF" evidence="4">
    <location>
        <begin position="215"/>
        <end position="344"/>
    </location>
</feature>
<dbReference type="Gene3D" id="3.30.70.270">
    <property type="match status" value="1"/>
</dbReference>